<name>A0ACC2D7B4_DIPCM</name>
<gene>
    <name evidence="1" type="ORF">O6H91_07G081700</name>
</gene>
<protein>
    <submittedName>
        <fullName evidence="1">Uncharacterized protein</fullName>
    </submittedName>
</protein>
<dbReference type="Proteomes" id="UP001162992">
    <property type="component" value="Chromosome 7"/>
</dbReference>
<reference evidence="2" key="1">
    <citation type="journal article" date="2024" name="Proc. Natl. Acad. Sci. U.S.A.">
        <title>Extraordinary preservation of gene collinearity over three hundred million years revealed in homosporous lycophytes.</title>
        <authorList>
            <person name="Li C."/>
            <person name="Wickell D."/>
            <person name="Kuo L.Y."/>
            <person name="Chen X."/>
            <person name="Nie B."/>
            <person name="Liao X."/>
            <person name="Peng D."/>
            <person name="Ji J."/>
            <person name="Jenkins J."/>
            <person name="Williams M."/>
            <person name="Shu S."/>
            <person name="Plott C."/>
            <person name="Barry K."/>
            <person name="Rajasekar S."/>
            <person name="Grimwood J."/>
            <person name="Han X."/>
            <person name="Sun S."/>
            <person name="Hou Z."/>
            <person name="He W."/>
            <person name="Dai G."/>
            <person name="Sun C."/>
            <person name="Schmutz J."/>
            <person name="Leebens-Mack J.H."/>
            <person name="Li F.W."/>
            <person name="Wang L."/>
        </authorList>
    </citation>
    <scope>NUCLEOTIDE SEQUENCE [LARGE SCALE GENOMIC DNA]</scope>
    <source>
        <strain evidence="2">cv. PW_Plant_1</strain>
    </source>
</reference>
<sequence>MYQKLHKNRSKLMRLKMGKTGRFILSGHYCFLLLISLILGWVLLFFHFLVVVPPRGEGLPSASILSSNNAVLLPIFQSQREFLQASPLPFSNKKLPDFSPAKKHLWQPLKRFGAPNDTCAGKYIYMHDIPKEFNQDMLDHCQNISLWTNMCTFIANTGLGPLLEDSEGSFSESGWFGTNQFSVEVIFHNRMKQYRCLTNDSSKAAAFFVPFYAGLDVSRYLWGGSTTIRDSASLAMVAWLQNQPEWKVMGGRDHFMVAGRITWDFRRKTDEQSDWGNKLLLIPEVKNMTVLVIEASPWHHNDFAIPYPTYFHPSKDSEILEWQERMNSTKRTVLFSFAGAPRPEIETSIRGQIIEQCKRSIHCKLLKCDLGASKCHDPSVVMKLFEESVFCLQPQGDSFTRRSIFDSMLAGCIPVFFHQHSAYSQYAWHLLSNHSSYSVYIREEDIRTRNISIENVLLQISPERVQSMREEVIKLIPGILYANPQSHLQTMKDAFDLTVQAVVDRVTDFRMLMLEGRQIEDPKGSDANEGLKAEKESVSVIEETTRRWEGKRRKGEQEGAHFVKDSASDTVTKELKENDEGVIFETLIWKKDLLKKEAQRQNRIL</sequence>
<evidence type="ECO:0000313" key="2">
    <source>
        <dbReference type="Proteomes" id="UP001162992"/>
    </source>
</evidence>
<comment type="caution">
    <text evidence="1">The sequence shown here is derived from an EMBL/GenBank/DDBJ whole genome shotgun (WGS) entry which is preliminary data.</text>
</comment>
<dbReference type="EMBL" id="CM055098">
    <property type="protein sequence ID" value="KAJ7550069.1"/>
    <property type="molecule type" value="Genomic_DNA"/>
</dbReference>
<organism evidence="1 2">
    <name type="scientific">Diphasiastrum complanatum</name>
    <name type="common">Issler's clubmoss</name>
    <name type="synonym">Lycopodium complanatum</name>
    <dbReference type="NCBI Taxonomy" id="34168"/>
    <lineage>
        <taxon>Eukaryota</taxon>
        <taxon>Viridiplantae</taxon>
        <taxon>Streptophyta</taxon>
        <taxon>Embryophyta</taxon>
        <taxon>Tracheophyta</taxon>
        <taxon>Lycopodiopsida</taxon>
        <taxon>Lycopodiales</taxon>
        <taxon>Lycopodiaceae</taxon>
        <taxon>Lycopodioideae</taxon>
        <taxon>Diphasiastrum</taxon>
    </lineage>
</organism>
<keyword evidence="2" id="KW-1185">Reference proteome</keyword>
<proteinExistence type="predicted"/>
<evidence type="ECO:0000313" key="1">
    <source>
        <dbReference type="EMBL" id="KAJ7550069.1"/>
    </source>
</evidence>
<accession>A0ACC2D7B4</accession>